<comment type="caution">
    <text evidence="1">The sequence shown here is derived from an EMBL/GenBank/DDBJ whole genome shotgun (WGS) entry which is preliminary data.</text>
</comment>
<name>A0ABR4ZJ45_9NOCA</name>
<gene>
    <name evidence="1" type="ORF">FG87_09000</name>
</gene>
<evidence type="ECO:0000313" key="1">
    <source>
        <dbReference type="EMBL" id="KIA65351.1"/>
    </source>
</evidence>
<protein>
    <recommendedName>
        <fullName evidence="3">WXG100 family type VII secretion target</fullName>
    </recommendedName>
</protein>
<organism evidence="1 2">
    <name type="scientific">Nocardia vulneris</name>
    <dbReference type="NCBI Taxonomy" id="1141657"/>
    <lineage>
        <taxon>Bacteria</taxon>
        <taxon>Bacillati</taxon>
        <taxon>Actinomycetota</taxon>
        <taxon>Actinomycetes</taxon>
        <taxon>Mycobacteriales</taxon>
        <taxon>Nocardiaceae</taxon>
        <taxon>Nocardia</taxon>
    </lineage>
</organism>
<proteinExistence type="predicted"/>
<sequence length="240" mass="25194">MTGPVAALQVPEATDPLPGWIPFFLGGNYVSPAYYIGQAIQSITGTDVFGLASEFVAGDWAGVKQAADAAGNLAGFNAAFHDSVETEWQHLLSESWRGNAADQARGYFHHLAGGVEFQVTALREIERTLNNIGNSMLNLARLLGDLLQDIVDWTIMWLAEMAAATVLSSTLVGAPGAAAAAAVAAAHAVMIFTRFEQILTVTTGAFKTVVGLGATALELSNRPPNELPPLGTSTYDHPGA</sequence>
<dbReference type="RefSeq" id="WP_043667229.1">
    <property type="nucleotide sequence ID" value="NZ_BDCI01000015.1"/>
</dbReference>
<dbReference type="Proteomes" id="UP000031364">
    <property type="component" value="Unassembled WGS sequence"/>
</dbReference>
<keyword evidence="2" id="KW-1185">Reference proteome</keyword>
<dbReference type="InterPro" id="IPR036689">
    <property type="entry name" value="ESAT-6-like_sf"/>
</dbReference>
<reference evidence="1 2" key="1">
    <citation type="journal article" date="2014" name="Int. J. Syst. Evol. Microbiol.">
        <title>Nocardia vulneris sp. nov., isolated from wounds of human patients in North America.</title>
        <authorList>
            <person name="Lasker B.A."/>
            <person name="Bell M."/>
            <person name="Klenk H.P."/>
            <person name="Sproer C."/>
            <person name="Schumann C."/>
            <person name="Schumann P."/>
            <person name="Brown J.M."/>
        </authorList>
    </citation>
    <scope>NUCLEOTIDE SEQUENCE [LARGE SCALE GENOMIC DNA]</scope>
    <source>
        <strain evidence="1 2">W9851</strain>
    </source>
</reference>
<dbReference type="EMBL" id="JNFP01000008">
    <property type="protein sequence ID" value="KIA65351.1"/>
    <property type="molecule type" value="Genomic_DNA"/>
</dbReference>
<dbReference type="Gene3D" id="1.10.287.1060">
    <property type="entry name" value="ESAT-6-like"/>
    <property type="match status" value="1"/>
</dbReference>
<evidence type="ECO:0008006" key="3">
    <source>
        <dbReference type="Google" id="ProtNLM"/>
    </source>
</evidence>
<evidence type="ECO:0000313" key="2">
    <source>
        <dbReference type="Proteomes" id="UP000031364"/>
    </source>
</evidence>
<accession>A0ABR4ZJ45</accession>
<dbReference type="SUPFAM" id="SSF140453">
    <property type="entry name" value="EsxAB dimer-like"/>
    <property type="match status" value="1"/>
</dbReference>